<dbReference type="Proteomes" id="UP000507140">
    <property type="component" value="Unassembled WGS sequence"/>
</dbReference>
<organism evidence="9 10">
    <name type="scientific">Achromobacter mucicolens</name>
    <dbReference type="NCBI Taxonomy" id="1389922"/>
    <lineage>
        <taxon>Bacteria</taxon>
        <taxon>Pseudomonadati</taxon>
        <taxon>Pseudomonadota</taxon>
        <taxon>Betaproteobacteria</taxon>
        <taxon>Burkholderiales</taxon>
        <taxon>Alcaligenaceae</taxon>
        <taxon>Achromobacter</taxon>
    </lineage>
</organism>
<feature type="transmembrane region" description="Helical" evidence="7">
    <location>
        <begin position="18"/>
        <end position="37"/>
    </location>
</feature>
<comment type="caution">
    <text evidence="9">The sequence shown here is derived from an EMBL/GenBank/DDBJ whole genome shotgun (WGS) entry which is preliminary data.</text>
</comment>
<proteinExistence type="inferred from homology"/>
<dbReference type="EMBL" id="CADIKR010000009">
    <property type="protein sequence ID" value="CAB3918125.1"/>
    <property type="molecule type" value="Genomic_DNA"/>
</dbReference>
<protein>
    <recommendedName>
        <fullName evidence="8">YetF C-terminal domain-containing protein</fullName>
    </recommendedName>
</protein>
<dbReference type="InterPro" id="IPR023090">
    <property type="entry name" value="UPF0702_alpha/beta_dom_sf"/>
</dbReference>
<feature type="domain" description="YetF C-terminal" evidence="8">
    <location>
        <begin position="97"/>
        <end position="162"/>
    </location>
</feature>
<feature type="transmembrane region" description="Helical" evidence="7">
    <location>
        <begin position="44"/>
        <end position="63"/>
    </location>
</feature>
<evidence type="ECO:0000313" key="10">
    <source>
        <dbReference type="Proteomes" id="UP000507140"/>
    </source>
</evidence>
<feature type="transmembrane region" description="Helical" evidence="7">
    <location>
        <begin position="69"/>
        <end position="87"/>
    </location>
</feature>
<evidence type="ECO:0000256" key="5">
    <source>
        <dbReference type="ARBA" id="ARBA00022989"/>
    </source>
</evidence>
<comment type="subcellular location">
    <subcellularLocation>
        <location evidence="1">Cell membrane</location>
        <topology evidence="1">Multi-pass membrane protein</topology>
    </subcellularLocation>
</comment>
<dbReference type="InterPro" id="IPR007353">
    <property type="entry name" value="DUF421"/>
</dbReference>
<sequence>MDPDWSTMFTFSVAPLEIFIRGTIVYWFIFVLLRLAGRRDVGSLGVADMLVLVLIADAAQNAMAGEYKSILDGMVLISTILGWTVLVDRVSYFCKPLGRLLESDRVCLVRDGVVSKRALRREYLTEDELMSQLRLKGVLELSEVRRAYMEPDGDISVIRRRAHSRFRRV</sequence>
<evidence type="ECO:0000313" key="9">
    <source>
        <dbReference type="EMBL" id="CAB3918125.1"/>
    </source>
</evidence>
<evidence type="ECO:0000256" key="2">
    <source>
        <dbReference type="ARBA" id="ARBA00006448"/>
    </source>
</evidence>
<evidence type="ECO:0000256" key="7">
    <source>
        <dbReference type="SAM" id="Phobius"/>
    </source>
</evidence>
<dbReference type="Gene3D" id="3.30.240.20">
    <property type="entry name" value="bsu07140 like domains"/>
    <property type="match status" value="1"/>
</dbReference>
<dbReference type="PANTHER" id="PTHR34582">
    <property type="entry name" value="UPF0702 TRANSMEMBRANE PROTEIN YCAP"/>
    <property type="match status" value="1"/>
</dbReference>
<evidence type="ECO:0000259" key="8">
    <source>
        <dbReference type="Pfam" id="PF04239"/>
    </source>
</evidence>
<gene>
    <name evidence="9" type="ORF">LMG3415_05357</name>
</gene>
<keyword evidence="10" id="KW-1185">Reference proteome</keyword>
<keyword evidence="4 7" id="KW-0812">Transmembrane</keyword>
<reference evidence="9 10" key="1">
    <citation type="submission" date="2020-04" db="EMBL/GenBank/DDBJ databases">
        <authorList>
            <person name="De Canck E."/>
        </authorList>
    </citation>
    <scope>NUCLEOTIDE SEQUENCE [LARGE SCALE GENOMIC DNA]</scope>
    <source>
        <strain evidence="9 10">LMG 3415</strain>
    </source>
</reference>
<evidence type="ECO:0000256" key="3">
    <source>
        <dbReference type="ARBA" id="ARBA00022475"/>
    </source>
</evidence>
<dbReference type="Pfam" id="PF04239">
    <property type="entry name" value="DUF421"/>
    <property type="match status" value="1"/>
</dbReference>
<comment type="similarity">
    <text evidence="2">Belongs to the UPF0702 family.</text>
</comment>
<keyword evidence="3" id="KW-1003">Cell membrane</keyword>
<keyword evidence="6 7" id="KW-0472">Membrane</keyword>
<dbReference type="PANTHER" id="PTHR34582:SF6">
    <property type="entry name" value="UPF0702 TRANSMEMBRANE PROTEIN YCAP"/>
    <property type="match status" value="1"/>
</dbReference>
<evidence type="ECO:0000256" key="1">
    <source>
        <dbReference type="ARBA" id="ARBA00004651"/>
    </source>
</evidence>
<evidence type="ECO:0000256" key="4">
    <source>
        <dbReference type="ARBA" id="ARBA00022692"/>
    </source>
</evidence>
<accession>A0ABM8LL97</accession>
<name>A0ABM8LL97_9BURK</name>
<evidence type="ECO:0000256" key="6">
    <source>
        <dbReference type="ARBA" id="ARBA00023136"/>
    </source>
</evidence>
<dbReference type="RefSeq" id="WP_180100518.1">
    <property type="nucleotide sequence ID" value="NZ_CADIKR010000009.1"/>
</dbReference>
<keyword evidence="5 7" id="KW-1133">Transmembrane helix</keyword>